<feature type="compositionally biased region" description="Low complexity" evidence="3">
    <location>
        <begin position="987"/>
        <end position="997"/>
    </location>
</feature>
<dbReference type="Pfam" id="PF02737">
    <property type="entry name" value="3HCDH_N"/>
    <property type="match status" value="1"/>
</dbReference>
<name>A0AAD8YA57_9STRA</name>
<dbReference type="InterPro" id="IPR006108">
    <property type="entry name" value="3HC_DH_C"/>
</dbReference>
<evidence type="ECO:0000256" key="3">
    <source>
        <dbReference type="SAM" id="MobiDB-lite"/>
    </source>
</evidence>
<dbReference type="GO" id="GO:0016507">
    <property type="term" value="C:mitochondrial fatty acid beta-oxidation multienzyme complex"/>
    <property type="evidence" value="ECO:0007669"/>
    <property type="project" value="TreeGrafter"/>
</dbReference>
<dbReference type="EMBL" id="JATAAI010000011">
    <property type="protein sequence ID" value="KAK1742448.1"/>
    <property type="molecule type" value="Genomic_DNA"/>
</dbReference>
<keyword evidence="4" id="KW-1133">Transmembrane helix</keyword>
<dbReference type="Pfam" id="PF00725">
    <property type="entry name" value="3HCDH"/>
    <property type="match status" value="1"/>
</dbReference>
<dbReference type="PANTHER" id="PTHR43612">
    <property type="entry name" value="TRIFUNCTIONAL ENZYME SUBUNIT ALPHA"/>
    <property type="match status" value="1"/>
</dbReference>
<evidence type="ECO:0000256" key="2">
    <source>
        <dbReference type="ARBA" id="ARBA00023002"/>
    </source>
</evidence>
<keyword evidence="2" id="KW-0560">Oxidoreductase</keyword>
<dbReference type="PROSITE" id="PS00067">
    <property type="entry name" value="3HCDH"/>
    <property type="match status" value="1"/>
</dbReference>
<keyword evidence="8" id="KW-1185">Reference proteome</keyword>
<feature type="domain" description="3-hydroxyacyl-CoA dehydrogenase C-terminal" evidence="5">
    <location>
        <begin position="534"/>
        <end position="630"/>
    </location>
</feature>
<organism evidence="7 8">
    <name type="scientific">Skeletonema marinoi</name>
    <dbReference type="NCBI Taxonomy" id="267567"/>
    <lineage>
        <taxon>Eukaryota</taxon>
        <taxon>Sar</taxon>
        <taxon>Stramenopiles</taxon>
        <taxon>Ochrophyta</taxon>
        <taxon>Bacillariophyta</taxon>
        <taxon>Coscinodiscophyceae</taxon>
        <taxon>Thalassiosirophycidae</taxon>
        <taxon>Thalassiosirales</taxon>
        <taxon>Skeletonemataceae</taxon>
        <taxon>Skeletonema</taxon>
        <taxon>Skeletonema marinoi-dohrnii complex</taxon>
    </lineage>
</organism>
<evidence type="ECO:0000313" key="8">
    <source>
        <dbReference type="Proteomes" id="UP001224775"/>
    </source>
</evidence>
<feature type="transmembrane region" description="Helical" evidence="4">
    <location>
        <begin position="1119"/>
        <end position="1140"/>
    </location>
</feature>
<feature type="region of interest" description="Disordered" evidence="3">
    <location>
        <begin position="929"/>
        <end position="1027"/>
    </location>
</feature>
<dbReference type="InterPro" id="IPR006180">
    <property type="entry name" value="3-OHacyl-CoA_DH_CS"/>
</dbReference>
<dbReference type="EC" id="4.2.1.7" evidence="7"/>
<sequence>MLLSSAVRKSLASPLSRQLMGQQSSLLGRTAISRAASVRLLDANHTQNLLASKHLSSAAAAIQEEPASKPSPPTAAAAKEETPFVPSPQRKYKHFQNVELTPAGVAIIRFDNPDKKVNTLSFALMRKHRPCGKPTFNPTLTLIHRLYFCQGIWIYAGADIFDISSVQDNRNWRRMFQWWRQFMVLRWGVDWNGHFGVIIVFVPIRKLPSLVAGGEAWVAPGLWWDAEPTCTCWYQGAMDMMLTDCGGLANGTVKKSKAKKKSLINRLIEDTPPGQNLMWSKVKETVDKNTDGNYPAPYEIIDCVKYGLAHPGMEKFKHEREGFAKLAATKESEALIGLFDGTTQMKKLSSGAEPIKVKKVAVMGAEKGYDVLLKDRDDAAVGRGISYMTDNWEKKCKRKRMTNYELNTNSSRVTPLSDHTESWKRHFAGADLVIEAVFEDLALKRKIIQQVEEVTPDHCVFATNTSAIPIADIAAPGEEVKRSENVVGMHYFSPVCSSLQPQMPLLEIIPHAGTSDEALATAFATCVVVKDVPGFYVNRCLGPILSEVTALVKEGVPLDRLDKAMKKFGMPVGPITLIDNVGVDVASKVSNYLASADLGVRMGGGDLSLLSNMVEKGWLGKKSNQGFFTYSGKKGKPSIGPEVTAYLKDFTDGNTSDLSETDIQNRIVARLVNEAAMCLQDEIIENPVCGDIGLVFGIGFAPFRGGVFRYLDSVGTSSFVDMMNGYAETKGEQFEPVQLLKDYAASGKKFHGEADESGADFPHYLSASHDTAPRSNALFFQRRKRNTVALIATCLTCPMMVMFRSNTVAILLVGSAWPALTGSTPAHSLLDRTKQTRLVRRDLLPHPPRPPHPPHLGHGAGKYMGCLGLSTEELEEVSRFKDDMPKCEIVVDGTTVVANTASSSASTESDSSNGDVATTTTSTVAVYEEVTSSQSDTSGGSDDNIEDQDDEVNENDDDDGNQSSATGGEENNEDDVTNSIQDTGNTSESGASSGNDAASDESNAENQVSDGNTTVDENSATEGSPNPLHLFDMKDCGSFSALWMWDLALTCSNSTSLDSCSCTAAKILIQYGDIDCTTDECPVDCPVCDMCMKLSECGPIKELQRGAVIEDDTADTVPIAFIGLTAAMFGIQLVLFKVYWSRRTQPGGALGSHLMDQNVV</sequence>
<evidence type="ECO:0000256" key="1">
    <source>
        <dbReference type="ARBA" id="ARBA00005005"/>
    </source>
</evidence>
<dbReference type="InterPro" id="IPR050136">
    <property type="entry name" value="FA_oxidation_alpha_subunit"/>
</dbReference>
<dbReference type="InterPro" id="IPR008927">
    <property type="entry name" value="6-PGluconate_DH-like_C_sf"/>
</dbReference>
<dbReference type="InterPro" id="IPR006176">
    <property type="entry name" value="3-OHacyl-CoA_DH_NAD-bd"/>
</dbReference>
<evidence type="ECO:0000259" key="5">
    <source>
        <dbReference type="Pfam" id="PF00725"/>
    </source>
</evidence>
<feature type="compositionally biased region" description="Polar residues" evidence="3">
    <location>
        <begin position="977"/>
        <end position="986"/>
    </location>
</feature>
<comment type="pathway">
    <text evidence="1">Lipid metabolism; fatty acid beta-oxidation.</text>
</comment>
<gene>
    <name evidence="7" type="ORF">QTG54_007013</name>
</gene>
<feature type="compositionally biased region" description="Polar residues" evidence="3">
    <location>
        <begin position="1005"/>
        <end position="1024"/>
    </location>
</feature>
<dbReference type="GO" id="GO:0016509">
    <property type="term" value="F:long-chain (3S)-3-hydroxyacyl-CoA dehydrogenase (NAD+) activity"/>
    <property type="evidence" value="ECO:0007669"/>
    <property type="project" value="TreeGrafter"/>
</dbReference>
<feature type="domain" description="3-hydroxyacyl-CoA dehydrogenase NAD binding" evidence="6">
    <location>
        <begin position="360"/>
        <end position="527"/>
    </location>
</feature>
<dbReference type="Gene3D" id="1.10.1040.50">
    <property type="match status" value="1"/>
</dbReference>
<dbReference type="Gene3D" id="3.40.50.720">
    <property type="entry name" value="NAD(P)-binding Rossmann-like Domain"/>
    <property type="match status" value="1"/>
</dbReference>
<feature type="compositionally biased region" description="Acidic residues" evidence="3">
    <location>
        <begin position="943"/>
        <end position="960"/>
    </location>
</feature>
<dbReference type="Gene3D" id="3.90.226.10">
    <property type="entry name" value="2-enoyl-CoA Hydratase, Chain A, domain 1"/>
    <property type="match status" value="1"/>
</dbReference>
<dbReference type="AlphaFoldDB" id="A0AAD8YA57"/>
<dbReference type="SUPFAM" id="SSF48179">
    <property type="entry name" value="6-phosphogluconate dehydrogenase C-terminal domain-like"/>
    <property type="match status" value="2"/>
</dbReference>
<keyword evidence="7" id="KW-0456">Lyase</keyword>
<evidence type="ECO:0000259" key="6">
    <source>
        <dbReference type="Pfam" id="PF02737"/>
    </source>
</evidence>
<dbReference type="Proteomes" id="UP001224775">
    <property type="component" value="Unassembled WGS sequence"/>
</dbReference>
<feature type="compositionally biased region" description="Low complexity" evidence="3">
    <location>
        <begin position="929"/>
        <end position="942"/>
    </location>
</feature>
<feature type="region of interest" description="Disordered" evidence="3">
    <location>
        <begin position="61"/>
        <end position="88"/>
    </location>
</feature>
<keyword evidence="4" id="KW-0812">Transmembrane</keyword>
<keyword evidence="4" id="KW-0472">Membrane</keyword>
<evidence type="ECO:0000256" key="4">
    <source>
        <dbReference type="SAM" id="Phobius"/>
    </source>
</evidence>
<proteinExistence type="predicted"/>
<accession>A0AAD8YA57</accession>
<dbReference type="InterPro" id="IPR036291">
    <property type="entry name" value="NAD(P)-bd_dom_sf"/>
</dbReference>
<dbReference type="FunFam" id="3.40.50.720:FF:000009">
    <property type="entry name" value="Fatty oxidation complex, alpha subunit"/>
    <property type="match status" value="1"/>
</dbReference>
<dbReference type="GO" id="GO:0070403">
    <property type="term" value="F:NAD+ binding"/>
    <property type="evidence" value="ECO:0007669"/>
    <property type="project" value="InterPro"/>
</dbReference>
<dbReference type="GO" id="GO:0008789">
    <property type="term" value="F:altronate dehydratase activity"/>
    <property type="evidence" value="ECO:0007669"/>
    <property type="project" value="UniProtKB-EC"/>
</dbReference>
<dbReference type="SUPFAM" id="SSF51735">
    <property type="entry name" value="NAD(P)-binding Rossmann-fold domains"/>
    <property type="match status" value="1"/>
</dbReference>
<reference evidence="7" key="1">
    <citation type="submission" date="2023-06" db="EMBL/GenBank/DDBJ databases">
        <title>Survivors Of The Sea: Transcriptome response of Skeletonema marinoi to long-term dormancy.</title>
        <authorList>
            <person name="Pinder M.I.M."/>
            <person name="Kourtchenko O."/>
            <person name="Robertson E.K."/>
            <person name="Larsson T."/>
            <person name="Maumus F."/>
            <person name="Osuna-Cruz C.M."/>
            <person name="Vancaester E."/>
            <person name="Stenow R."/>
            <person name="Vandepoele K."/>
            <person name="Ploug H."/>
            <person name="Bruchert V."/>
            <person name="Godhe A."/>
            <person name="Topel M."/>
        </authorList>
    </citation>
    <scope>NUCLEOTIDE SEQUENCE</scope>
    <source>
        <strain evidence="7">R05AC</strain>
    </source>
</reference>
<comment type="caution">
    <text evidence="7">The sequence shown here is derived from an EMBL/GenBank/DDBJ whole genome shotgun (WGS) entry which is preliminary data.</text>
</comment>
<dbReference type="GO" id="GO:0004300">
    <property type="term" value="F:enoyl-CoA hydratase activity"/>
    <property type="evidence" value="ECO:0007669"/>
    <property type="project" value="TreeGrafter"/>
</dbReference>
<dbReference type="PANTHER" id="PTHR43612:SF3">
    <property type="entry name" value="TRIFUNCTIONAL ENZYME SUBUNIT ALPHA, MITOCHONDRIAL"/>
    <property type="match status" value="1"/>
</dbReference>
<protein>
    <submittedName>
        <fullName evidence="7">Trifunctional enzyme subunit alpha</fullName>
        <ecNumber evidence="7">4.2.1.7</ecNumber>
    </submittedName>
</protein>
<evidence type="ECO:0000313" key="7">
    <source>
        <dbReference type="EMBL" id="KAK1742448.1"/>
    </source>
</evidence>
<dbReference type="GO" id="GO:0006635">
    <property type="term" value="P:fatty acid beta-oxidation"/>
    <property type="evidence" value="ECO:0007669"/>
    <property type="project" value="TreeGrafter"/>
</dbReference>